<proteinExistence type="predicted"/>
<feature type="region of interest" description="Disordered" evidence="1">
    <location>
        <begin position="1"/>
        <end position="43"/>
    </location>
</feature>
<accession>A0A286RBK5</accession>
<organism evidence="2 3">
    <name type="scientific">Thermogutta terrifontis</name>
    <dbReference type="NCBI Taxonomy" id="1331910"/>
    <lineage>
        <taxon>Bacteria</taxon>
        <taxon>Pseudomonadati</taxon>
        <taxon>Planctomycetota</taxon>
        <taxon>Planctomycetia</taxon>
        <taxon>Pirellulales</taxon>
        <taxon>Thermoguttaceae</taxon>
        <taxon>Thermogutta</taxon>
    </lineage>
</organism>
<dbReference type="EMBL" id="CP018477">
    <property type="protein sequence ID" value="ASV73354.1"/>
    <property type="molecule type" value="Genomic_DNA"/>
</dbReference>
<sequence length="86" mass="9244">MDKRPIGVDCAQIPQVGLRHPNSSSADGDANVSGGSRQPERPARQVRFCWDVLITSAVQRQIIDSISPGTTSVPFRQKVAESVSPS</sequence>
<dbReference type="AlphaFoldDB" id="A0A286RBK5"/>
<protein>
    <submittedName>
        <fullName evidence="2">Uncharacterized protein</fullName>
    </submittedName>
</protein>
<gene>
    <name evidence="2" type="ORF">THTE_0752</name>
</gene>
<keyword evidence="3" id="KW-1185">Reference proteome</keyword>
<evidence type="ECO:0000256" key="1">
    <source>
        <dbReference type="SAM" id="MobiDB-lite"/>
    </source>
</evidence>
<dbReference type="KEGG" id="ttf:THTE_0752"/>
<evidence type="ECO:0000313" key="3">
    <source>
        <dbReference type="Proteomes" id="UP000215086"/>
    </source>
</evidence>
<evidence type="ECO:0000313" key="2">
    <source>
        <dbReference type="EMBL" id="ASV73354.1"/>
    </source>
</evidence>
<reference evidence="2 3" key="1">
    <citation type="journal article" name="Front. Microbiol.">
        <title>Sugar Metabolism of the First Thermophilic Planctomycete Thermogutta terrifontis: Comparative Genomic and Transcriptomic Approaches.</title>
        <authorList>
            <person name="Elcheninov A.G."/>
            <person name="Menzel P."/>
            <person name="Gudbergsdottir S.R."/>
            <person name="Slesarev A.I."/>
            <person name="Kadnikov V.V."/>
            <person name="Krogh A."/>
            <person name="Bonch-Osmolovskaya E.A."/>
            <person name="Peng X."/>
            <person name="Kublanov I.V."/>
        </authorList>
    </citation>
    <scope>NUCLEOTIDE SEQUENCE [LARGE SCALE GENOMIC DNA]</scope>
    <source>
        <strain evidence="2 3">R1</strain>
    </source>
</reference>
<name>A0A286RBK5_9BACT</name>
<dbReference type="Proteomes" id="UP000215086">
    <property type="component" value="Chromosome"/>
</dbReference>